<dbReference type="PhylomeDB" id="A0A0K6S7Z7"/>
<evidence type="ECO:0000313" key="1">
    <source>
        <dbReference type="EMBL" id="CUC09640.1"/>
    </source>
</evidence>
<sequence>MQPVLKELALEGVEKGHGDVFARFCAGIAAMGRGLRLNLRVDLKKSSNATLHRLRKLPAQVLRSLVRGGVMSFHWIPDLSLLVCHCLKGQQQTAQQLMLRIHPGISWEEVVSLAVSAALVGGCREVAQALWEWGDARAEERFGGGDGMRLVRFRASLRDGGLLSSVSYPPGEAAAREGNLAALQWLRSPELNPPVVFDEETFAAAVRDDQLQAVEAIAPHIHLHDPSQRMCHLAYMCNAWKVLK</sequence>
<protein>
    <submittedName>
        <fullName evidence="1">Uncharacterized protein</fullName>
    </submittedName>
</protein>
<name>A0A0K6S7Z7_9ALVE</name>
<accession>A0A0K6S7Z7</accession>
<dbReference type="EMBL" id="CDMZ01001248">
    <property type="protein sequence ID" value="CUC09640.1"/>
    <property type="molecule type" value="Genomic_DNA"/>
</dbReference>
<dbReference type="AlphaFoldDB" id="A0A0K6S7Z7"/>
<proteinExistence type="predicted"/>
<dbReference type="VEuPathDB" id="CryptoDB:Cvel_4767"/>
<reference evidence="1" key="1">
    <citation type="submission" date="2014-11" db="EMBL/GenBank/DDBJ databases">
        <title>Molecular phylogeny of cliff fern family Woodsiaceae with morphological implications.</title>
        <authorList>
            <person name="Shao Y.-Z."/>
            <person name="Wei R."/>
            <person name="Zhang X.-C."/>
        </authorList>
    </citation>
    <scope>NUCLEOTIDE SEQUENCE</scope>
</reference>
<gene>
    <name evidence="1" type="ORF">Cvel_4767.t1.CR1</name>
</gene>
<organism evidence="1">
    <name type="scientific">Chromera velia CCMP2878</name>
    <dbReference type="NCBI Taxonomy" id="1169474"/>
    <lineage>
        <taxon>Eukaryota</taxon>
        <taxon>Sar</taxon>
        <taxon>Alveolata</taxon>
        <taxon>Colpodellida</taxon>
        <taxon>Chromeraceae</taxon>
        <taxon>Chromera</taxon>
    </lineage>
</organism>